<accession>A0AA45L9F0</accession>
<dbReference type="EMBL" id="CP073249">
    <property type="protein sequence ID" value="QUF05498.1"/>
    <property type="molecule type" value="Genomic_DNA"/>
</dbReference>
<sequence>MTRSRTSTRPGPKSALPPRRESRSREDVPARGGVPARGTGQERAPLPRRSPAAWQGVPAQAGPERSAEDGGDVVKHDGAHVLADALADYVQVVAEAVGVSIEGTSFEVTDTATAYLALGNRAEAHPDRDLMLVWSAPSGWVVSVETRPGEEPVVLSRPAGDLVPAPEVVAELVAEAVAGGVGVGRPLALVREADWAGLARRMRRRAGSR</sequence>
<feature type="compositionally biased region" description="Basic and acidic residues" evidence="1">
    <location>
        <begin position="18"/>
        <end position="29"/>
    </location>
</feature>
<feature type="domain" description="DUF6292" evidence="2">
    <location>
        <begin position="89"/>
        <end position="175"/>
    </location>
</feature>
<dbReference type="InterPro" id="IPR046259">
    <property type="entry name" value="DUF6292"/>
</dbReference>
<name>A0AA45L9F0_9PSEU</name>
<dbReference type="Pfam" id="PF19809">
    <property type="entry name" value="DUF6292"/>
    <property type="match status" value="1"/>
</dbReference>
<evidence type="ECO:0000313" key="4">
    <source>
        <dbReference type="Proteomes" id="UP000677152"/>
    </source>
</evidence>
<feature type="region of interest" description="Disordered" evidence="1">
    <location>
        <begin position="1"/>
        <end position="73"/>
    </location>
</feature>
<dbReference type="AlphaFoldDB" id="A0AA45L9F0"/>
<reference evidence="3" key="1">
    <citation type="submission" date="2021-04" db="EMBL/GenBank/DDBJ databases">
        <title>Genomic sequence of Actinosynnema pretiosum subsp. pretiosum ATCC 31280 (C-14919).</title>
        <authorList>
            <person name="Bai L."/>
            <person name="Wang X."/>
            <person name="Xiao Y."/>
        </authorList>
    </citation>
    <scope>NUCLEOTIDE SEQUENCE</scope>
    <source>
        <strain evidence="3">ATCC 31280</strain>
    </source>
</reference>
<evidence type="ECO:0000256" key="1">
    <source>
        <dbReference type="SAM" id="MobiDB-lite"/>
    </source>
</evidence>
<evidence type="ECO:0000313" key="3">
    <source>
        <dbReference type="EMBL" id="QUF05498.1"/>
    </source>
</evidence>
<dbReference type="Proteomes" id="UP000677152">
    <property type="component" value="Chromosome"/>
</dbReference>
<gene>
    <name evidence="3" type="ORF">KCV87_05185</name>
</gene>
<proteinExistence type="predicted"/>
<evidence type="ECO:0000259" key="2">
    <source>
        <dbReference type="Pfam" id="PF19809"/>
    </source>
</evidence>
<protein>
    <recommendedName>
        <fullName evidence="2">DUF6292 domain-containing protein</fullName>
    </recommendedName>
</protein>
<organism evidence="3 4">
    <name type="scientific">Actinosynnema pretiosum subsp. pretiosum</name>
    <dbReference type="NCBI Taxonomy" id="103721"/>
    <lineage>
        <taxon>Bacteria</taxon>
        <taxon>Bacillati</taxon>
        <taxon>Actinomycetota</taxon>
        <taxon>Actinomycetes</taxon>
        <taxon>Pseudonocardiales</taxon>
        <taxon>Pseudonocardiaceae</taxon>
        <taxon>Actinosynnema</taxon>
    </lineage>
</organism>